<dbReference type="PANTHER" id="PTHR31900">
    <property type="entry name" value="F-BOX/RNI SUPERFAMILY PROTEIN-RELATED"/>
    <property type="match status" value="1"/>
</dbReference>
<dbReference type="InterPro" id="IPR001810">
    <property type="entry name" value="F-box_dom"/>
</dbReference>
<dbReference type="InterPro" id="IPR006566">
    <property type="entry name" value="FBD"/>
</dbReference>
<organism evidence="2 3">
    <name type="scientific">Cinnamomum micranthum f. kanehirae</name>
    <dbReference type="NCBI Taxonomy" id="337451"/>
    <lineage>
        <taxon>Eukaryota</taxon>
        <taxon>Viridiplantae</taxon>
        <taxon>Streptophyta</taxon>
        <taxon>Embryophyta</taxon>
        <taxon>Tracheophyta</taxon>
        <taxon>Spermatophyta</taxon>
        <taxon>Magnoliopsida</taxon>
        <taxon>Magnoliidae</taxon>
        <taxon>Laurales</taxon>
        <taxon>Lauraceae</taxon>
        <taxon>Cinnamomum</taxon>
    </lineage>
</organism>
<dbReference type="SUPFAM" id="SSF52047">
    <property type="entry name" value="RNI-like"/>
    <property type="match status" value="1"/>
</dbReference>
<evidence type="ECO:0000259" key="1">
    <source>
        <dbReference type="SMART" id="SM00579"/>
    </source>
</evidence>
<dbReference type="Pfam" id="PF08387">
    <property type="entry name" value="FBD"/>
    <property type="match status" value="1"/>
</dbReference>
<dbReference type="AlphaFoldDB" id="A0A3S3NC19"/>
<dbReference type="InterPro" id="IPR050232">
    <property type="entry name" value="FBL13/AtMIF1-like"/>
</dbReference>
<feature type="domain" description="FBD" evidence="1">
    <location>
        <begin position="368"/>
        <end position="465"/>
    </location>
</feature>
<dbReference type="InterPro" id="IPR032675">
    <property type="entry name" value="LRR_dom_sf"/>
</dbReference>
<keyword evidence="3" id="KW-1185">Reference proteome</keyword>
<evidence type="ECO:0000313" key="2">
    <source>
        <dbReference type="EMBL" id="RWR96384.1"/>
    </source>
</evidence>
<sequence length="468" mass="54530">MDSTSGGSSSSRSRRRSSEELVDRISSLSDDLLLHILSFLDRRRAVLTGILSRRWRGLWAHTQSLDFDEYRYYGIDHNDIIPFDDRNGFVKFVEQSLLLHLCPNIHKFRLHFDFRNMYDSFIEKWLLFAVRRGVKQLYLDLPSFWDRDYKLPEWLFKSDSIPALLDGCPLLEDLVLEECVFFGGSVLRISSSSASGLPLKRLTLARNSICLTEEAVGLEIEAPKLQILNLSWFKMYNNSLKNMWSLREVYLEIPIEYPPPESHPILESWLKELHHVKVLKLCEVCIEVLSTPGERYQPSFVSKTKCLMLESQLRRSELPGIANLLWRSHDLENLVIKLIPSEFDILDLESIEDDFDKEYWERLKFPFPCMVSHLMTIKISGFMGRECVSAVDGVTARRFFEKQYEEIELVKFFLKNASALKKMTIHFCGKPDFVEEAEWLKLLQMIDQKLTALPRASSCAELSLLYKC</sequence>
<dbReference type="InterPro" id="IPR036047">
    <property type="entry name" value="F-box-like_dom_sf"/>
</dbReference>
<dbReference type="Gene3D" id="3.80.10.10">
    <property type="entry name" value="Ribonuclease Inhibitor"/>
    <property type="match status" value="1"/>
</dbReference>
<protein>
    <submittedName>
        <fullName evidence="2">Putative F-box protein</fullName>
    </submittedName>
</protein>
<dbReference type="STRING" id="337451.A0A3S3NC19"/>
<name>A0A3S3NC19_9MAGN</name>
<proteinExistence type="predicted"/>
<dbReference type="InterPro" id="IPR053781">
    <property type="entry name" value="F-box_AtFBL13-like"/>
</dbReference>
<gene>
    <name evidence="2" type="ORF">CKAN_02576700</name>
</gene>
<dbReference type="Pfam" id="PF00646">
    <property type="entry name" value="F-box"/>
    <property type="match status" value="1"/>
</dbReference>
<dbReference type="EMBL" id="QPKB01000012">
    <property type="protein sequence ID" value="RWR96384.1"/>
    <property type="molecule type" value="Genomic_DNA"/>
</dbReference>
<dbReference type="SMART" id="SM00579">
    <property type="entry name" value="FBD"/>
    <property type="match status" value="1"/>
</dbReference>
<dbReference type="CDD" id="cd22160">
    <property type="entry name" value="F-box_AtFBL13-like"/>
    <property type="match status" value="1"/>
</dbReference>
<comment type="caution">
    <text evidence="2">The sequence shown here is derived from an EMBL/GenBank/DDBJ whole genome shotgun (WGS) entry which is preliminary data.</text>
</comment>
<dbReference type="OrthoDB" id="1939276at2759"/>
<dbReference type="PANTHER" id="PTHR31900:SF30">
    <property type="entry name" value="SUPERFAMILY PROTEIN, PUTATIVE-RELATED"/>
    <property type="match status" value="1"/>
</dbReference>
<dbReference type="SUPFAM" id="SSF81383">
    <property type="entry name" value="F-box domain"/>
    <property type="match status" value="1"/>
</dbReference>
<accession>A0A3S3NC19</accession>
<reference evidence="2 3" key="1">
    <citation type="journal article" date="2019" name="Nat. Plants">
        <title>Stout camphor tree genome fills gaps in understanding of flowering plant genome evolution.</title>
        <authorList>
            <person name="Chaw S.M."/>
            <person name="Liu Y.C."/>
            <person name="Wu Y.W."/>
            <person name="Wang H.Y."/>
            <person name="Lin C.I."/>
            <person name="Wu C.S."/>
            <person name="Ke H.M."/>
            <person name="Chang L.Y."/>
            <person name="Hsu C.Y."/>
            <person name="Yang H.T."/>
            <person name="Sudianto E."/>
            <person name="Hsu M.H."/>
            <person name="Wu K.P."/>
            <person name="Wang L.N."/>
            <person name="Leebens-Mack J.H."/>
            <person name="Tsai I.J."/>
        </authorList>
    </citation>
    <scope>NUCLEOTIDE SEQUENCE [LARGE SCALE GENOMIC DNA]</scope>
    <source>
        <strain evidence="3">cv. Chaw 1501</strain>
        <tissue evidence="2">Young leaves</tissue>
    </source>
</reference>
<dbReference type="Proteomes" id="UP000283530">
    <property type="component" value="Unassembled WGS sequence"/>
</dbReference>
<evidence type="ECO:0000313" key="3">
    <source>
        <dbReference type="Proteomes" id="UP000283530"/>
    </source>
</evidence>